<keyword evidence="10" id="KW-1185">Reference proteome</keyword>
<feature type="domain" description="C2H2-type" evidence="8">
    <location>
        <begin position="50"/>
        <end position="79"/>
    </location>
</feature>
<feature type="domain" description="C2H2-type" evidence="8">
    <location>
        <begin position="142"/>
        <end position="168"/>
    </location>
</feature>
<dbReference type="PANTHER" id="PTHR46179:SF28">
    <property type="entry name" value="SI:DKEY-208K4.2 PROTEIN"/>
    <property type="match status" value="1"/>
</dbReference>
<gene>
    <name evidence="9" type="ORF">HHUSO_G27795</name>
</gene>
<feature type="region of interest" description="Disordered" evidence="7">
    <location>
        <begin position="361"/>
        <end position="388"/>
    </location>
</feature>
<proteinExistence type="predicted"/>
<dbReference type="Pfam" id="PF22110">
    <property type="entry name" value="TFIIIA_zf-C2H2"/>
    <property type="match status" value="1"/>
</dbReference>
<evidence type="ECO:0000256" key="4">
    <source>
        <dbReference type="ARBA" id="ARBA00022833"/>
    </source>
</evidence>
<sequence length="388" mass="45110">MDPVENIRQATVDAIPTNIYNCTQSDCGATFTREWRLKEHLAAHTGEKPQVCDVAECGRRFTRKSHLQRHKLTHSGQKQFRCTYVSCSQTFVTRDSLKRHIKYAHGVKDCYYKCPQQSCLKTFKKRKAYKTHLNEHAVTCSFQCQQAGCGRKFETCAARKAHEKTHKGYACKVPACQTVAATWSKLQKHMLKHPATFSCSVCQKKFTKRGTLRRHRRCHGLPKPVLGCPSEGCQASFSTSFNLQHHIRKVHLQLLQYHCYYPECTKAFAMRESLARHVVHHDPDRQKLQVTRQCPSKIWQKRLRGGRGRRTPVIEEDLRQLFSLKLRFRRRGKVECDLRGLFNERKSLRYVQQEVSLKELFEQRPPRRTEKTPAGGRAEHPTPVSKRP</sequence>
<evidence type="ECO:0000313" key="9">
    <source>
        <dbReference type="EMBL" id="KAK6473116.1"/>
    </source>
</evidence>
<feature type="domain" description="C2H2-type" evidence="8">
    <location>
        <begin position="197"/>
        <end position="224"/>
    </location>
</feature>
<dbReference type="InterPro" id="IPR054599">
    <property type="entry name" value="TFIIIA_Zfn-C2H2"/>
</dbReference>
<feature type="domain" description="C2H2-type" evidence="8">
    <location>
        <begin position="112"/>
        <end position="137"/>
    </location>
</feature>
<dbReference type="Gene3D" id="3.30.160.60">
    <property type="entry name" value="Classic Zinc Finger"/>
    <property type="match status" value="7"/>
</dbReference>
<protein>
    <submittedName>
        <fullName evidence="9">P43 5S RNA-binding protein isoform X3</fullName>
    </submittedName>
</protein>
<dbReference type="InterPro" id="IPR013087">
    <property type="entry name" value="Znf_C2H2_type"/>
</dbReference>
<evidence type="ECO:0000256" key="6">
    <source>
        <dbReference type="PROSITE-ProRule" id="PRU00042"/>
    </source>
</evidence>
<dbReference type="EMBL" id="JAHFZB010000028">
    <property type="protein sequence ID" value="KAK6473116.1"/>
    <property type="molecule type" value="Genomic_DNA"/>
</dbReference>
<evidence type="ECO:0000313" key="10">
    <source>
        <dbReference type="Proteomes" id="UP001369086"/>
    </source>
</evidence>
<evidence type="ECO:0000256" key="2">
    <source>
        <dbReference type="ARBA" id="ARBA00022737"/>
    </source>
</evidence>
<comment type="caution">
    <text evidence="9">The sequence shown here is derived from an EMBL/GenBank/DDBJ whole genome shotgun (WGS) entry which is preliminary data.</text>
</comment>
<feature type="compositionally biased region" description="Basic and acidic residues" evidence="7">
    <location>
        <begin position="361"/>
        <end position="371"/>
    </location>
</feature>
<evidence type="ECO:0000256" key="1">
    <source>
        <dbReference type="ARBA" id="ARBA00022723"/>
    </source>
</evidence>
<keyword evidence="4" id="KW-0862">Zinc</keyword>
<organism evidence="9 10">
    <name type="scientific">Huso huso</name>
    <name type="common">Beluga</name>
    <name type="synonym">Acipenser huso</name>
    <dbReference type="NCBI Taxonomy" id="61971"/>
    <lineage>
        <taxon>Eukaryota</taxon>
        <taxon>Metazoa</taxon>
        <taxon>Chordata</taxon>
        <taxon>Craniata</taxon>
        <taxon>Vertebrata</taxon>
        <taxon>Euteleostomi</taxon>
        <taxon>Actinopterygii</taxon>
        <taxon>Chondrostei</taxon>
        <taxon>Acipenseriformes</taxon>
        <taxon>Acipenseridae</taxon>
        <taxon>Huso</taxon>
    </lineage>
</organism>
<feature type="domain" description="C2H2-type" evidence="8">
    <location>
        <begin position="80"/>
        <end position="105"/>
    </location>
</feature>
<dbReference type="Proteomes" id="UP001369086">
    <property type="component" value="Unassembled WGS sequence"/>
</dbReference>
<feature type="domain" description="C2H2-type" evidence="8">
    <location>
        <begin position="257"/>
        <end position="286"/>
    </location>
</feature>
<dbReference type="InterPro" id="IPR036236">
    <property type="entry name" value="Znf_C2H2_sf"/>
</dbReference>
<dbReference type="PANTHER" id="PTHR46179">
    <property type="entry name" value="ZINC FINGER PROTEIN"/>
    <property type="match status" value="1"/>
</dbReference>
<accession>A0ABR0YL50</accession>
<reference evidence="9 10" key="1">
    <citation type="submission" date="2021-05" db="EMBL/GenBank/DDBJ databases">
        <authorList>
            <person name="Zahm M."/>
            <person name="Klopp C."/>
            <person name="Cabau C."/>
            <person name="Kuhl H."/>
            <person name="Suciu R."/>
            <person name="Ciorpac M."/>
            <person name="Holostenco D."/>
            <person name="Gessner J."/>
            <person name="Wuertz S."/>
            <person name="Hohne C."/>
            <person name="Stock M."/>
            <person name="Gislard M."/>
            <person name="Lluch J."/>
            <person name="Milhes M."/>
            <person name="Lampietro C."/>
            <person name="Lopez Roques C."/>
            <person name="Donnadieu C."/>
            <person name="Du K."/>
            <person name="Schartl M."/>
            <person name="Guiguen Y."/>
        </authorList>
    </citation>
    <scope>NUCLEOTIDE SEQUENCE [LARGE SCALE GENOMIC DNA]</scope>
    <source>
        <strain evidence="9">Hh-F2</strain>
        <tissue evidence="9">Blood</tissue>
    </source>
</reference>
<dbReference type="PROSITE" id="PS00028">
    <property type="entry name" value="ZINC_FINGER_C2H2_1"/>
    <property type="match status" value="7"/>
</dbReference>
<evidence type="ECO:0000256" key="5">
    <source>
        <dbReference type="ARBA" id="ARBA00022884"/>
    </source>
</evidence>
<keyword evidence="3 6" id="KW-0863">Zinc-finger</keyword>
<name>A0ABR0YL50_HUSHU</name>
<keyword evidence="1" id="KW-0479">Metal-binding</keyword>
<dbReference type="SMART" id="SM00355">
    <property type="entry name" value="ZnF_C2H2"/>
    <property type="match status" value="9"/>
</dbReference>
<dbReference type="SUPFAM" id="SSF57667">
    <property type="entry name" value="beta-beta-alpha zinc fingers"/>
    <property type="match status" value="3"/>
</dbReference>
<feature type="domain" description="C2H2-type" evidence="8">
    <location>
        <begin position="20"/>
        <end position="49"/>
    </location>
</feature>
<dbReference type="PROSITE" id="PS50157">
    <property type="entry name" value="ZINC_FINGER_C2H2_2"/>
    <property type="match status" value="8"/>
</dbReference>
<evidence type="ECO:0000256" key="7">
    <source>
        <dbReference type="SAM" id="MobiDB-lite"/>
    </source>
</evidence>
<keyword evidence="2" id="KW-0677">Repeat</keyword>
<keyword evidence="5" id="KW-0694">RNA-binding</keyword>
<dbReference type="InterPro" id="IPR051061">
    <property type="entry name" value="Zinc_finger_trans_reg"/>
</dbReference>
<evidence type="ECO:0000256" key="3">
    <source>
        <dbReference type="ARBA" id="ARBA00022771"/>
    </source>
</evidence>
<evidence type="ECO:0000259" key="8">
    <source>
        <dbReference type="PROSITE" id="PS50157"/>
    </source>
</evidence>
<feature type="domain" description="C2H2-type" evidence="8">
    <location>
        <begin position="226"/>
        <end position="251"/>
    </location>
</feature>
<dbReference type="Pfam" id="PF00096">
    <property type="entry name" value="zf-C2H2"/>
    <property type="match status" value="3"/>
</dbReference>